<organism evidence="2 3">
    <name type="scientific">Molossus molossus</name>
    <name type="common">Pallas' mastiff bat</name>
    <name type="synonym">Vespertilio molossus</name>
    <dbReference type="NCBI Taxonomy" id="27622"/>
    <lineage>
        <taxon>Eukaryota</taxon>
        <taxon>Metazoa</taxon>
        <taxon>Chordata</taxon>
        <taxon>Craniata</taxon>
        <taxon>Vertebrata</taxon>
        <taxon>Euteleostomi</taxon>
        <taxon>Mammalia</taxon>
        <taxon>Eutheria</taxon>
        <taxon>Laurasiatheria</taxon>
        <taxon>Chiroptera</taxon>
        <taxon>Yangochiroptera</taxon>
        <taxon>Molossidae</taxon>
        <taxon>Molossus</taxon>
    </lineage>
</organism>
<feature type="region of interest" description="Disordered" evidence="1">
    <location>
        <begin position="1"/>
        <end position="90"/>
    </location>
</feature>
<keyword evidence="3" id="KW-1185">Reference proteome</keyword>
<sequence>MLASLSTGGSEQQECPTALPGHPRMARDLQGLQGPAGGPGPAELLAGEGREVQAGSSGRFPGTLEERKSAFEAPKASKAAWPGSPSREKAPVGVSAAQQETALQRLLELHGAARRRQQQDRQLQRLRVLERLCIARNRHSRVHPLELPPSPAKFLPPQDVVGQRRALREQLEQVHQKRTGQLRALRARNTQNFQQLLCPSGAEKPTPGEERSFPCNHH</sequence>
<name>A0A7J8HCS1_MOLMO</name>
<proteinExistence type="predicted"/>
<dbReference type="Proteomes" id="UP000550707">
    <property type="component" value="Unassembled WGS sequence"/>
</dbReference>
<feature type="compositionally biased region" description="Polar residues" evidence="1">
    <location>
        <begin position="1"/>
        <end position="15"/>
    </location>
</feature>
<feature type="region of interest" description="Disordered" evidence="1">
    <location>
        <begin position="198"/>
        <end position="218"/>
    </location>
</feature>
<dbReference type="EMBL" id="JACASF010000007">
    <property type="protein sequence ID" value="KAF6469831.1"/>
    <property type="molecule type" value="Genomic_DNA"/>
</dbReference>
<comment type="caution">
    <text evidence="2">The sequence shown here is derived from an EMBL/GenBank/DDBJ whole genome shotgun (WGS) entry which is preliminary data.</text>
</comment>
<evidence type="ECO:0000313" key="2">
    <source>
        <dbReference type="EMBL" id="KAF6469831.1"/>
    </source>
</evidence>
<protein>
    <submittedName>
        <fullName evidence="2">Uncharacterized protein</fullName>
    </submittedName>
</protein>
<evidence type="ECO:0000313" key="3">
    <source>
        <dbReference type="Proteomes" id="UP000550707"/>
    </source>
</evidence>
<gene>
    <name evidence="2" type="ORF">HJG59_011188</name>
</gene>
<evidence type="ECO:0000256" key="1">
    <source>
        <dbReference type="SAM" id="MobiDB-lite"/>
    </source>
</evidence>
<dbReference type="AlphaFoldDB" id="A0A7J8HCS1"/>
<reference evidence="2 3" key="1">
    <citation type="journal article" date="2020" name="Nature">
        <title>Six reference-quality genomes reveal evolution of bat adaptations.</title>
        <authorList>
            <person name="Jebb D."/>
            <person name="Huang Z."/>
            <person name="Pippel M."/>
            <person name="Hughes G.M."/>
            <person name="Lavrichenko K."/>
            <person name="Devanna P."/>
            <person name="Winkler S."/>
            <person name="Jermiin L.S."/>
            <person name="Skirmuntt E.C."/>
            <person name="Katzourakis A."/>
            <person name="Burkitt-Gray L."/>
            <person name="Ray D.A."/>
            <person name="Sullivan K.A.M."/>
            <person name="Roscito J.G."/>
            <person name="Kirilenko B.M."/>
            <person name="Davalos L.M."/>
            <person name="Corthals A.P."/>
            <person name="Power M.L."/>
            <person name="Jones G."/>
            <person name="Ransome R.D."/>
            <person name="Dechmann D.K.N."/>
            <person name="Locatelli A.G."/>
            <person name="Puechmaille S.J."/>
            <person name="Fedrigo O."/>
            <person name="Jarvis E.D."/>
            <person name="Hiller M."/>
            <person name="Vernes S.C."/>
            <person name="Myers E.W."/>
            <person name="Teeling E.C."/>
        </authorList>
    </citation>
    <scope>NUCLEOTIDE SEQUENCE [LARGE SCALE GENOMIC DNA]</scope>
    <source>
        <strain evidence="2">MMolMol1</strain>
        <tissue evidence="2">Muscle</tissue>
    </source>
</reference>
<dbReference type="InParanoid" id="A0A7J8HCS1"/>
<accession>A0A7J8HCS1</accession>